<dbReference type="InterPro" id="IPR005170">
    <property type="entry name" value="Transptr-assoc_dom"/>
</dbReference>
<evidence type="ECO:0000256" key="5">
    <source>
        <dbReference type="ARBA" id="ARBA00022737"/>
    </source>
</evidence>
<protein>
    <submittedName>
        <fullName evidence="14">Hemolysin</fullName>
    </submittedName>
</protein>
<keyword evidence="7 9" id="KW-0129">CBS domain</keyword>
<dbReference type="OrthoDB" id="9797674at2"/>
<dbReference type="RefSeq" id="WP_011771608.1">
    <property type="nucleotide sequence ID" value="NC_008709.1"/>
</dbReference>
<dbReference type="CDD" id="cd04590">
    <property type="entry name" value="CBS_pair_CorC_HlyC_assoc"/>
    <property type="match status" value="1"/>
</dbReference>
<keyword evidence="8 10" id="KW-0472">Membrane</keyword>
<organism evidence="14 15">
    <name type="scientific">Psychromonas ingrahamii (strain DSM 17664 / CCUG 51855 / 37)</name>
    <dbReference type="NCBI Taxonomy" id="357804"/>
    <lineage>
        <taxon>Bacteria</taxon>
        <taxon>Pseudomonadati</taxon>
        <taxon>Pseudomonadota</taxon>
        <taxon>Gammaproteobacteria</taxon>
        <taxon>Alteromonadales</taxon>
        <taxon>Psychromonadaceae</taxon>
        <taxon>Psychromonas</taxon>
    </lineage>
</organism>
<dbReference type="SMART" id="SM01091">
    <property type="entry name" value="CorC_HlyC"/>
    <property type="match status" value="1"/>
</dbReference>
<dbReference type="KEGG" id="pin:Ping_3370"/>
<evidence type="ECO:0000256" key="8">
    <source>
        <dbReference type="ARBA" id="ARBA00023136"/>
    </source>
</evidence>
<evidence type="ECO:0000256" key="6">
    <source>
        <dbReference type="ARBA" id="ARBA00022989"/>
    </source>
</evidence>
<dbReference type="GO" id="GO:0050660">
    <property type="term" value="F:flavin adenine dinucleotide binding"/>
    <property type="evidence" value="ECO:0007669"/>
    <property type="project" value="InterPro"/>
</dbReference>
<sequence length="423" mass="47354">MDVIPTSGLLITLGILIIISAYFSSSETSMMSLNRYRLRHLAKGKNKVAIRVENLLKEPDKLIGLILIGNNLVNILASAIATIIGQRLFGDAGIAIATGILTLIILIFAEVTPKTLAVLYPEKIAFPSSFILRPLQKLLSPLVWLINGISNTLLRIFGVNVNHTDDQALSSDELRSVVHEAGSMIPAHHQQMLLSILELEKVTVDEIMIPRNEIAAININDDWETILKQLQHRTHTMTLLYRDTIDDAIGFVHARDSLLILLKGDFTKTSLLRSVRGLYFIPEGTALNTQLIKFQHNKERIGLVVDEYGDIQGLVTLADILEEIVGDFTTTQEPHSSQEIYKQKDNSYIIEGSLGIRDINKEMGWKLPTDGPRTLNGLILEYLEEIPKGHISARICGYPMEILEVENNKVKLVRVMPQLYKKQ</sequence>
<dbReference type="InterPro" id="IPR002550">
    <property type="entry name" value="CNNM"/>
</dbReference>
<evidence type="ECO:0000256" key="2">
    <source>
        <dbReference type="ARBA" id="ARBA00006337"/>
    </source>
</evidence>
<dbReference type="PANTHER" id="PTHR22777">
    <property type="entry name" value="HEMOLYSIN-RELATED"/>
    <property type="match status" value="1"/>
</dbReference>
<dbReference type="InterPro" id="IPR046342">
    <property type="entry name" value="CBS_dom_sf"/>
</dbReference>
<dbReference type="Pfam" id="PF03471">
    <property type="entry name" value="CorC_HlyC"/>
    <property type="match status" value="1"/>
</dbReference>
<keyword evidence="15" id="KW-1185">Reference proteome</keyword>
<evidence type="ECO:0000256" key="10">
    <source>
        <dbReference type="PROSITE-ProRule" id="PRU01193"/>
    </source>
</evidence>
<feature type="transmembrane region" description="Helical" evidence="11">
    <location>
        <begin position="7"/>
        <end position="25"/>
    </location>
</feature>
<evidence type="ECO:0000259" key="12">
    <source>
        <dbReference type="PROSITE" id="PS51371"/>
    </source>
</evidence>
<keyword evidence="4 10" id="KW-0812">Transmembrane</keyword>
<feature type="domain" description="CNNM transmembrane" evidence="13">
    <location>
        <begin position="2"/>
        <end position="191"/>
    </location>
</feature>
<evidence type="ECO:0000256" key="9">
    <source>
        <dbReference type="PROSITE-ProRule" id="PRU00703"/>
    </source>
</evidence>
<keyword evidence="6 10" id="KW-1133">Transmembrane helix</keyword>
<dbReference type="Proteomes" id="UP000000639">
    <property type="component" value="Chromosome"/>
</dbReference>
<evidence type="ECO:0000313" key="14">
    <source>
        <dbReference type="EMBL" id="ABM05056.1"/>
    </source>
</evidence>
<dbReference type="Gene3D" id="3.10.580.10">
    <property type="entry name" value="CBS-domain"/>
    <property type="match status" value="1"/>
</dbReference>
<feature type="domain" description="CBS" evidence="12">
    <location>
        <begin position="274"/>
        <end position="337"/>
    </location>
</feature>
<accession>A1SZZ1</accession>
<comment type="subcellular location">
    <subcellularLocation>
        <location evidence="1">Cell membrane</location>
        <topology evidence="1">Multi-pass membrane protein</topology>
    </subcellularLocation>
</comment>
<gene>
    <name evidence="14" type="ordered locus">Ping_3370</name>
</gene>
<evidence type="ECO:0000256" key="1">
    <source>
        <dbReference type="ARBA" id="ARBA00004651"/>
    </source>
</evidence>
<dbReference type="HOGENOM" id="CLU_015237_4_1_6"/>
<dbReference type="Pfam" id="PF00571">
    <property type="entry name" value="CBS"/>
    <property type="match status" value="1"/>
</dbReference>
<dbReference type="EMBL" id="CP000510">
    <property type="protein sequence ID" value="ABM05056.1"/>
    <property type="molecule type" value="Genomic_DNA"/>
</dbReference>
<dbReference type="InterPro" id="IPR044751">
    <property type="entry name" value="Ion_transp-like_CBS"/>
</dbReference>
<dbReference type="PANTHER" id="PTHR22777:SF32">
    <property type="entry name" value="UPF0053 INNER MEMBRANE PROTEIN YFJD"/>
    <property type="match status" value="1"/>
</dbReference>
<name>A1SZZ1_PSYIN</name>
<feature type="transmembrane region" description="Helical" evidence="11">
    <location>
        <begin position="88"/>
        <end position="109"/>
    </location>
</feature>
<evidence type="ECO:0000256" key="11">
    <source>
        <dbReference type="SAM" id="Phobius"/>
    </source>
</evidence>
<dbReference type="Pfam" id="PF01595">
    <property type="entry name" value="CNNM"/>
    <property type="match status" value="1"/>
</dbReference>
<reference evidence="14 15" key="1">
    <citation type="submission" date="2007-01" db="EMBL/GenBank/DDBJ databases">
        <title>Complete sequence of Psychromonas ingrahamii 37.</title>
        <authorList>
            <consortium name="US DOE Joint Genome Institute"/>
            <person name="Copeland A."/>
            <person name="Lucas S."/>
            <person name="Lapidus A."/>
            <person name="Barry K."/>
            <person name="Detter J.C."/>
            <person name="Glavina del Rio T."/>
            <person name="Hammon N."/>
            <person name="Israni S."/>
            <person name="Dalin E."/>
            <person name="Tice H."/>
            <person name="Pitluck S."/>
            <person name="Thompson L.S."/>
            <person name="Brettin T."/>
            <person name="Bruce D."/>
            <person name="Han C."/>
            <person name="Tapia R."/>
            <person name="Schmutz J."/>
            <person name="Larimer F."/>
            <person name="Land M."/>
            <person name="Hauser L."/>
            <person name="Kyrpides N."/>
            <person name="Ivanova N."/>
            <person name="Staley J."/>
            <person name="Richardson P."/>
        </authorList>
    </citation>
    <scope>NUCLEOTIDE SEQUENCE [LARGE SCALE GENOMIC DNA]</scope>
    <source>
        <strain evidence="14 15">37</strain>
    </source>
</reference>
<dbReference type="SUPFAM" id="SSF54631">
    <property type="entry name" value="CBS-domain pair"/>
    <property type="match status" value="1"/>
</dbReference>
<feature type="transmembrane region" description="Helical" evidence="11">
    <location>
        <begin position="62"/>
        <end position="81"/>
    </location>
</feature>
<dbReference type="Gene3D" id="3.30.465.10">
    <property type="match status" value="1"/>
</dbReference>
<comment type="similarity">
    <text evidence="2">Belongs to the UPF0053 family.</text>
</comment>
<dbReference type="NCBIfam" id="NF008604">
    <property type="entry name" value="PRK11573.1"/>
    <property type="match status" value="1"/>
</dbReference>
<dbReference type="InterPro" id="IPR036318">
    <property type="entry name" value="FAD-bd_PCMH-like_sf"/>
</dbReference>
<evidence type="ECO:0000256" key="7">
    <source>
        <dbReference type="ARBA" id="ARBA00023122"/>
    </source>
</evidence>
<dbReference type="eggNOG" id="COG4536">
    <property type="taxonomic scope" value="Bacteria"/>
</dbReference>
<dbReference type="PROSITE" id="PS51371">
    <property type="entry name" value="CBS"/>
    <property type="match status" value="1"/>
</dbReference>
<keyword evidence="3" id="KW-1003">Cell membrane</keyword>
<dbReference type="InterPro" id="IPR000644">
    <property type="entry name" value="CBS_dom"/>
</dbReference>
<dbReference type="AlphaFoldDB" id="A1SZZ1"/>
<evidence type="ECO:0000256" key="3">
    <source>
        <dbReference type="ARBA" id="ARBA00022475"/>
    </source>
</evidence>
<dbReference type="PROSITE" id="PS51846">
    <property type="entry name" value="CNNM"/>
    <property type="match status" value="1"/>
</dbReference>
<evidence type="ECO:0000256" key="4">
    <source>
        <dbReference type="ARBA" id="ARBA00022692"/>
    </source>
</evidence>
<keyword evidence="5" id="KW-0677">Repeat</keyword>
<evidence type="ECO:0000313" key="15">
    <source>
        <dbReference type="Proteomes" id="UP000000639"/>
    </source>
</evidence>
<dbReference type="FunFam" id="3.30.465.10:FF:000010">
    <property type="entry name" value="DUF21 domain-containing protein"/>
    <property type="match status" value="1"/>
</dbReference>
<evidence type="ECO:0000259" key="13">
    <source>
        <dbReference type="PROSITE" id="PS51846"/>
    </source>
</evidence>
<proteinExistence type="inferred from homology"/>
<dbReference type="SUPFAM" id="SSF56176">
    <property type="entry name" value="FAD-binding/transporter-associated domain-like"/>
    <property type="match status" value="1"/>
</dbReference>
<dbReference type="InterPro" id="IPR016169">
    <property type="entry name" value="FAD-bd_PCMH_sub2"/>
</dbReference>
<dbReference type="GO" id="GO:0005886">
    <property type="term" value="C:plasma membrane"/>
    <property type="evidence" value="ECO:0007669"/>
    <property type="project" value="UniProtKB-SubCell"/>
</dbReference>